<evidence type="ECO:0000256" key="4">
    <source>
        <dbReference type="ARBA" id="ARBA00023015"/>
    </source>
</evidence>
<organism evidence="10 11">
    <name type="scientific">Dacryopinax primogenitus (strain DJM 731)</name>
    <name type="common">Brown rot fungus</name>
    <dbReference type="NCBI Taxonomy" id="1858805"/>
    <lineage>
        <taxon>Eukaryota</taxon>
        <taxon>Fungi</taxon>
        <taxon>Dikarya</taxon>
        <taxon>Basidiomycota</taxon>
        <taxon>Agaricomycotina</taxon>
        <taxon>Dacrymycetes</taxon>
        <taxon>Dacrymycetales</taxon>
        <taxon>Dacrymycetaceae</taxon>
        <taxon>Dacryopinax</taxon>
    </lineage>
</organism>
<dbReference type="Gene3D" id="3.10.450.580">
    <property type="entry name" value="Mediator complex, subunit Med6"/>
    <property type="match status" value="1"/>
</dbReference>
<evidence type="ECO:0000256" key="7">
    <source>
        <dbReference type="ARBA" id="ARBA00031259"/>
    </source>
</evidence>
<evidence type="ECO:0000313" key="11">
    <source>
        <dbReference type="Proteomes" id="UP000030653"/>
    </source>
</evidence>
<evidence type="ECO:0000256" key="2">
    <source>
        <dbReference type="ARBA" id="ARBA00007526"/>
    </source>
</evidence>
<keyword evidence="11" id="KW-1185">Reference proteome</keyword>
<keyword evidence="8" id="KW-0010">Activator</keyword>
<evidence type="ECO:0000256" key="3">
    <source>
        <dbReference type="ARBA" id="ARBA00020634"/>
    </source>
</evidence>
<dbReference type="OrthoDB" id="344220at2759"/>
<dbReference type="EMBL" id="JH795865">
    <property type="protein sequence ID" value="EJU01109.1"/>
    <property type="molecule type" value="Genomic_DNA"/>
</dbReference>
<dbReference type="PANTHER" id="PTHR13104">
    <property type="entry name" value="MED-6-RELATED"/>
    <property type="match status" value="1"/>
</dbReference>
<accession>M5FXC3</accession>
<reference evidence="10 11" key="1">
    <citation type="journal article" date="2012" name="Science">
        <title>The Paleozoic origin of enzymatic lignin decomposition reconstructed from 31 fungal genomes.</title>
        <authorList>
            <person name="Floudas D."/>
            <person name="Binder M."/>
            <person name="Riley R."/>
            <person name="Barry K."/>
            <person name="Blanchette R.A."/>
            <person name="Henrissat B."/>
            <person name="Martinez A.T."/>
            <person name="Otillar R."/>
            <person name="Spatafora J.W."/>
            <person name="Yadav J.S."/>
            <person name="Aerts A."/>
            <person name="Benoit I."/>
            <person name="Boyd A."/>
            <person name="Carlson A."/>
            <person name="Copeland A."/>
            <person name="Coutinho P.M."/>
            <person name="de Vries R.P."/>
            <person name="Ferreira P."/>
            <person name="Findley K."/>
            <person name="Foster B."/>
            <person name="Gaskell J."/>
            <person name="Glotzer D."/>
            <person name="Gorecki P."/>
            <person name="Heitman J."/>
            <person name="Hesse C."/>
            <person name="Hori C."/>
            <person name="Igarashi K."/>
            <person name="Jurgens J.A."/>
            <person name="Kallen N."/>
            <person name="Kersten P."/>
            <person name="Kohler A."/>
            <person name="Kuees U."/>
            <person name="Kumar T.K.A."/>
            <person name="Kuo A."/>
            <person name="LaButti K."/>
            <person name="Larrondo L.F."/>
            <person name="Lindquist E."/>
            <person name="Ling A."/>
            <person name="Lombard V."/>
            <person name="Lucas S."/>
            <person name="Lundell T."/>
            <person name="Martin R."/>
            <person name="McLaughlin D.J."/>
            <person name="Morgenstern I."/>
            <person name="Morin E."/>
            <person name="Murat C."/>
            <person name="Nagy L.G."/>
            <person name="Nolan M."/>
            <person name="Ohm R.A."/>
            <person name="Patyshakuliyeva A."/>
            <person name="Rokas A."/>
            <person name="Ruiz-Duenas F.J."/>
            <person name="Sabat G."/>
            <person name="Salamov A."/>
            <person name="Samejima M."/>
            <person name="Schmutz J."/>
            <person name="Slot J.C."/>
            <person name="St John F."/>
            <person name="Stenlid J."/>
            <person name="Sun H."/>
            <person name="Sun S."/>
            <person name="Syed K."/>
            <person name="Tsang A."/>
            <person name="Wiebenga A."/>
            <person name="Young D."/>
            <person name="Pisabarro A."/>
            <person name="Eastwood D.C."/>
            <person name="Martin F."/>
            <person name="Cullen D."/>
            <person name="Grigoriev I.V."/>
            <person name="Hibbett D.S."/>
        </authorList>
    </citation>
    <scope>NUCLEOTIDE SEQUENCE [LARGE SCALE GENOMIC DNA]</scope>
    <source>
        <strain evidence="10 11">DJM-731 SS1</strain>
    </source>
</reference>
<feature type="compositionally biased region" description="Basic and acidic residues" evidence="9">
    <location>
        <begin position="247"/>
        <end position="262"/>
    </location>
</feature>
<feature type="compositionally biased region" description="Basic residues" evidence="9">
    <location>
        <begin position="272"/>
        <end position="288"/>
    </location>
</feature>
<gene>
    <name evidence="8" type="primary">MED6</name>
    <name evidence="10" type="ORF">DACRYDRAFT_100608</name>
</gene>
<dbReference type="Proteomes" id="UP000030653">
    <property type="component" value="Unassembled WGS sequence"/>
</dbReference>
<dbReference type="AlphaFoldDB" id="M5FXC3"/>
<feature type="region of interest" description="Disordered" evidence="9">
    <location>
        <begin position="235"/>
        <end position="316"/>
    </location>
</feature>
<evidence type="ECO:0000256" key="8">
    <source>
        <dbReference type="RuleBase" id="RU364143"/>
    </source>
</evidence>
<evidence type="ECO:0000256" key="9">
    <source>
        <dbReference type="SAM" id="MobiDB-lite"/>
    </source>
</evidence>
<comment type="subunit">
    <text evidence="8">Component of the Mediator complex.</text>
</comment>
<dbReference type="InterPro" id="IPR007018">
    <property type="entry name" value="Mediator_Med6"/>
</dbReference>
<dbReference type="STRING" id="1858805.M5FXC3"/>
<dbReference type="GO" id="GO:0006357">
    <property type="term" value="P:regulation of transcription by RNA polymerase II"/>
    <property type="evidence" value="ECO:0007669"/>
    <property type="project" value="InterPro"/>
</dbReference>
<dbReference type="HOGENOM" id="CLU_980275_0_0_1"/>
<proteinExistence type="inferred from homology"/>
<dbReference type="GO" id="GO:0003712">
    <property type="term" value="F:transcription coregulator activity"/>
    <property type="evidence" value="ECO:0007669"/>
    <property type="project" value="InterPro"/>
</dbReference>
<keyword evidence="6 8" id="KW-0539">Nucleus</keyword>
<evidence type="ECO:0000256" key="1">
    <source>
        <dbReference type="ARBA" id="ARBA00004123"/>
    </source>
</evidence>
<feature type="region of interest" description="Disordered" evidence="9">
    <location>
        <begin position="159"/>
        <end position="205"/>
    </location>
</feature>
<evidence type="ECO:0000256" key="5">
    <source>
        <dbReference type="ARBA" id="ARBA00023163"/>
    </source>
</evidence>
<dbReference type="Pfam" id="PF04934">
    <property type="entry name" value="Med6"/>
    <property type="match status" value="1"/>
</dbReference>
<dbReference type="InterPro" id="IPR038566">
    <property type="entry name" value="Mediator_Med6_sf"/>
</dbReference>
<keyword evidence="5 8" id="KW-0804">Transcription</keyword>
<evidence type="ECO:0000313" key="10">
    <source>
        <dbReference type="EMBL" id="EJU01109.1"/>
    </source>
</evidence>
<keyword evidence="4 8" id="KW-0805">Transcription regulation</keyword>
<sequence>MSAPSEDELLTTSWLFSEWIAAFGPLTHAQKALDYFSLSIFWDKQSTNQVLRMQTQHALGPDGLGGSGVDEESELRKFTGVEFAVVHGRPPGLWVIHKRERFSPDEVRPLAAYFILNNTIYPSPSLYSVLSTSLSTTLHHLSASLALLRAQKPAYNPRVGTSWPIAPPRDPTRSLAAGRSRAGSVIPEEGGSVEPRAGGETVERKKEEEVVPLWHAFLTASSYAQAAAVTRESVVLTPEDEDSPLEEPARERGGTRERERESATPAPLPTGGKRHSSGGKVKRRKKSRALSAMNVPPGEREGWMESPLRGELPLAE</sequence>
<comment type="similarity">
    <text evidence="2 8">Belongs to the Mediator complex subunit 6 family.</text>
</comment>
<dbReference type="GO" id="GO:0016592">
    <property type="term" value="C:mediator complex"/>
    <property type="evidence" value="ECO:0007669"/>
    <property type="project" value="InterPro"/>
</dbReference>
<name>M5FXC3_DACPD</name>
<comment type="function">
    <text evidence="8">Component of the Mediator complex, a coactivator involved in the regulated transcription of nearly all RNA polymerase II-dependent genes. Mediator functions as a bridge to convey information from gene-specific regulatory proteins to the basal RNA polymerase II transcription machinery. Mediator is recruited to promoters by direct interactions with regulatory proteins and serves as a scaffold for the assembly of a functional preinitiation complex with RNA polymerase II and the general transcription factors.</text>
</comment>
<comment type="subcellular location">
    <subcellularLocation>
        <location evidence="1 8">Nucleus</location>
    </subcellularLocation>
</comment>
<evidence type="ECO:0000256" key="6">
    <source>
        <dbReference type="ARBA" id="ARBA00023242"/>
    </source>
</evidence>
<protein>
    <recommendedName>
        <fullName evidence="3 8">Mediator of RNA polymerase II transcription subunit 6</fullName>
    </recommendedName>
    <alternativeName>
        <fullName evidence="7 8">Mediator complex subunit 6</fullName>
    </alternativeName>
</protein>